<dbReference type="RefSeq" id="XP_019016590.1">
    <property type="nucleotide sequence ID" value="XM_019161822.1"/>
</dbReference>
<evidence type="ECO:0000256" key="9">
    <source>
        <dbReference type="ARBA" id="ARBA00023316"/>
    </source>
</evidence>
<evidence type="ECO:0000256" key="8">
    <source>
        <dbReference type="ARBA" id="ARBA00023295"/>
    </source>
</evidence>
<evidence type="ECO:0000256" key="6">
    <source>
        <dbReference type="ARBA" id="ARBA00022801"/>
    </source>
</evidence>
<evidence type="ECO:0000256" key="3">
    <source>
        <dbReference type="ARBA" id="ARBA00022512"/>
    </source>
</evidence>
<sequence length="311" mass="33894">MKLSFTALASIAITLTVAPVAQAIAPLGFNLGVKDNSGACKTGEEYAADFETLKPYSNHVKVYSVSDCNTLEFIAPAAETAGFNLTLGVWPTPYEKYTLEKQTLQQYLPTISKSTISSVLVGSEALYRGDLTGDVLASYITEVKELLAGIYDKDGKSYAGVPVGTVDSWNILVSGEAYAPINASDIIFANAFSYWQGQTQQNSTFSFFDDIMQALQTVQTIKGSTDINFWVGETGWPTEGSNYGASVPSVENAQTFWKDGVCAMRGWGINTFVFEAFDESWKPETSGSSVEPYWGIFTDDRSLKYSLNCSF</sequence>
<evidence type="ECO:0000256" key="1">
    <source>
        <dbReference type="ARBA" id="ARBA00004191"/>
    </source>
</evidence>
<dbReference type="PANTHER" id="PTHR16631:SF26">
    <property type="entry name" value="GLUCAN 1,3-BETA-GLUCOSIDASE"/>
    <property type="match status" value="1"/>
</dbReference>
<evidence type="ECO:0000256" key="12">
    <source>
        <dbReference type="ARBA" id="ARBA00041761"/>
    </source>
</evidence>
<dbReference type="InterPro" id="IPR017853">
    <property type="entry name" value="GH"/>
</dbReference>
<evidence type="ECO:0000256" key="11">
    <source>
        <dbReference type="ARBA" id="ARBA00038929"/>
    </source>
</evidence>
<proteinExistence type="inferred from homology"/>
<keyword evidence="17" id="KW-1185">Reference proteome</keyword>
<evidence type="ECO:0000256" key="4">
    <source>
        <dbReference type="ARBA" id="ARBA00022525"/>
    </source>
</evidence>
<keyword evidence="9" id="KW-0961">Cell wall biogenesis/degradation</keyword>
<evidence type="ECO:0000256" key="14">
    <source>
        <dbReference type="RuleBase" id="RU004336"/>
    </source>
</evidence>
<dbReference type="GeneID" id="30178509"/>
<comment type="catalytic activity">
    <reaction evidence="10">
        <text>Successive hydrolysis of beta-D-glucose units from the non-reducing ends of (1-&gt;3)-beta-D-glucans, releasing alpha-glucose.</text>
        <dbReference type="EC" id="3.2.1.58"/>
    </reaction>
</comment>
<dbReference type="InterPro" id="IPR000490">
    <property type="entry name" value="Glyco_hydro_17"/>
</dbReference>
<evidence type="ECO:0000256" key="7">
    <source>
        <dbReference type="ARBA" id="ARBA00023180"/>
    </source>
</evidence>
<dbReference type="EC" id="3.2.1.58" evidence="11"/>
<dbReference type="AlphaFoldDB" id="A0A1E3NH65"/>
<dbReference type="InterPro" id="IPR050732">
    <property type="entry name" value="Beta-glucan_modifiers"/>
</dbReference>
<dbReference type="GO" id="GO:0009277">
    <property type="term" value="C:fungal-type cell wall"/>
    <property type="evidence" value="ECO:0007669"/>
    <property type="project" value="TreeGrafter"/>
</dbReference>
<evidence type="ECO:0000313" key="16">
    <source>
        <dbReference type="EMBL" id="ODQ45477.1"/>
    </source>
</evidence>
<dbReference type="SUPFAM" id="SSF51445">
    <property type="entry name" value="(Trans)glycosidases"/>
    <property type="match status" value="1"/>
</dbReference>
<dbReference type="OrthoDB" id="1293114at2759"/>
<keyword evidence="8 14" id="KW-0326">Glycosidase</keyword>
<evidence type="ECO:0000256" key="2">
    <source>
        <dbReference type="ARBA" id="ARBA00008773"/>
    </source>
</evidence>
<evidence type="ECO:0000313" key="17">
    <source>
        <dbReference type="Proteomes" id="UP000094455"/>
    </source>
</evidence>
<dbReference type="Gene3D" id="3.20.20.80">
    <property type="entry name" value="Glycosidases"/>
    <property type="match status" value="1"/>
</dbReference>
<keyword evidence="7" id="KW-0325">Glycoprotein</keyword>
<comment type="similarity">
    <text evidence="2 13">Belongs to the glycosyl hydrolase 17 family.</text>
</comment>
<dbReference type="GO" id="GO:0031505">
    <property type="term" value="P:fungal-type cell wall organization"/>
    <property type="evidence" value="ECO:0007669"/>
    <property type="project" value="UniProtKB-ARBA"/>
</dbReference>
<keyword evidence="5 15" id="KW-0732">Signal</keyword>
<dbReference type="GO" id="GO:0004338">
    <property type="term" value="F:glucan exo-1,3-beta-glucosidase activity"/>
    <property type="evidence" value="ECO:0007669"/>
    <property type="project" value="UniProtKB-EC"/>
</dbReference>
<comment type="subcellular location">
    <subcellularLocation>
        <location evidence="1">Secreted</location>
        <location evidence="1">Cell wall</location>
    </subcellularLocation>
</comment>
<dbReference type="PROSITE" id="PS00587">
    <property type="entry name" value="GLYCOSYL_HYDROL_F17"/>
    <property type="match status" value="1"/>
</dbReference>
<accession>A0A1E3NH65</accession>
<gene>
    <name evidence="16" type="ORF">PICMEDRAFT_17947</name>
</gene>
<evidence type="ECO:0000256" key="10">
    <source>
        <dbReference type="ARBA" id="ARBA00036824"/>
    </source>
</evidence>
<feature type="chain" id="PRO_5009133372" description="glucan 1,3-beta-glucosidase" evidence="15">
    <location>
        <begin position="24"/>
        <end position="311"/>
    </location>
</feature>
<dbReference type="GO" id="GO:0009986">
    <property type="term" value="C:cell surface"/>
    <property type="evidence" value="ECO:0007669"/>
    <property type="project" value="TreeGrafter"/>
</dbReference>
<name>A0A1E3NH65_9ASCO</name>
<reference evidence="16 17" key="1">
    <citation type="journal article" date="2016" name="Proc. Natl. Acad. Sci. U.S.A.">
        <title>Comparative genomics of biotechnologically important yeasts.</title>
        <authorList>
            <person name="Riley R."/>
            <person name="Haridas S."/>
            <person name="Wolfe K.H."/>
            <person name="Lopes M.R."/>
            <person name="Hittinger C.T."/>
            <person name="Goeker M."/>
            <person name="Salamov A.A."/>
            <person name="Wisecaver J.H."/>
            <person name="Long T.M."/>
            <person name="Calvey C.H."/>
            <person name="Aerts A.L."/>
            <person name="Barry K.W."/>
            <person name="Choi C."/>
            <person name="Clum A."/>
            <person name="Coughlan A.Y."/>
            <person name="Deshpande S."/>
            <person name="Douglass A.P."/>
            <person name="Hanson S.J."/>
            <person name="Klenk H.-P."/>
            <person name="LaButti K.M."/>
            <person name="Lapidus A."/>
            <person name="Lindquist E.A."/>
            <person name="Lipzen A.M."/>
            <person name="Meier-Kolthoff J.P."/>
            <person name="Ohm R.A."/>
            <person name="Otillar R.P."/>
            <person name="Pangilinan J.L."/>
            <person name="Peng Y."/>
            <person name="Rokas A."/>
            <person name="Rosa C.A."/>
            <person name="Scheuner C."/>
            <person name="Sibirny A.A."/>
            <person name="Slot J.C."/>
            <person name="Stielow J.B."/>
            <person name="Sun H."/>
            <person name="Kurtzman C.P."/>
            <person name="Blackwell M."/>
            <person name="Grigoriev I.V."/>
            <person name="Jeffries T.W."/>
        </authorList>
    </citation>
    <scope>NUCLEOTIDE SEQUENCE [LARGE SCALE GENOMIC DNA]</scope>
    <source>
        <strain evidence="16 17">NRRL Y-2026</strain>
    </source>
</reference>
<dbReference type="EMBL" id="KV454005">
    <property type="protein sequence ID" value="ODQ45477.1"/>
    <property type="molecule type" value="Genomic_DNA"/>
</dbReference>
<keyword evidence="4" id="KW-0964">Secreted</keyword>
<dbReference type="PANTHER" id="PTHR16631">
    <property type="entry name" value="GLUCAN 1,3-BETA-GLUCOSIDASE"/>
    <property type="match status" value="1"/>
</dbReference>
<dbReference type="FunFam" id="3.20.20.80:FF:000105">
    <property type="entry name" value="Glucan 1,3-beta-glucosidase"/>
    <property type="match status" value="1"/>
</dbReference>
<dbReference type="GO" id="GO:0042973">
    <property type="term" value="F:glucan endo-1,3-beta-D-glucosidase activity"/>
    <property type="evidence" value="ECO:0007669"/>
    <property type="project" value="TreeGrafter"/>
</dbReference>
<protein>
    <recommendedName>
        <fullName evidence="11">glucan 1,3-beta-glucosidase</fullName>
        <ecNumber evidence="11">3.2.1.58</ecNumber>
    </recommendedName>
    <alternativeName>
        <fullName evidence="12">Exo-1,3-beta-glucanase</fullName>
    </alternativeName>
</protein>
<dbReference type="GO" id="GO:0005975">
    <property type="term" value="P:carbohydrate metabolic process"/>
    <property type="evidence" value="ECO:0007669"/>
    <property type="project" value="InterPro"/>
</dbReference>
<dbReference type="STRING" id="763406.A0A1E3NH65"/>
<keyword evidence="3" id="KW-0134">Cell wall</keyword>
<evidence type="ECO:0000256" key="5">
    <source>
        <dbReference type="ARBA" id="ARBA00022729"/>
    </source>
</evidence>
<evidence type="ECO:0000256" key="13">
    <source>
        <dbReference type="RuleBase" id="RU004335"/>
    </source>
</evidence>
<dbReference type="GO" id="GO:0005576">
    <property type="term" value="C:extracellular region"/>
    <property type="evidence" value="ECO:0007669"/>
    <property type="project" value="EnsemblFungi"/>
</dbReference>
<dbReference type="Pfam" id="PF00332">
    <property type="entry name" value="Glyco_hydro_17"/>
    <property type="match status" value="1"/>
</dbReference>
<organism evidence="16 17">
    <name type="scientific">Pichia membranifaciens NRRL Y-2026</name>
    <dbReference type="NCBI Taxonomy" id="763406"/>
    <lineage>
        <taxon>Eukaryota</taxon>
        <taxon>Fungi</taxon>
        <taxon>Dikarya</taxon>
        <taxon>Ascomycota</taxon>
        <taxon>Saccharomycotina</taxon>
        <taxon>Pichiomycetes</taxon>
        <taxon>Pichiales</taxon>
        <taxon>Pichiaceae</taxon>
        <taxon>Pichia</taxon>
    </lineage>
</organism>
<keyword evidence="6 14" id="KW-0378">Hydrolase</keyword>
<feature type="signal peptide" evidence="15">
    <location>
        <begin position="1"/>
        <end position="23"/>
    </location>
</feature>
<evidence type="ECO:0000256" key="15">
    <source>
        <dbReference type="SAM" id="SignalP"/>
    </source>
</evidence>
<dbReference type="Proteomes" id="UP000094455">
    <property type="component" value="Unassembled WGS sequence"/>
</dbReference>